<keyword evidence="10" id="KW-1185">Reference proteome</keyword>
<evidence type="ECO:0000256" key="6">
    <source>
        <dbReference type="ARBA" id="ARBA00023136"/>
    </source>
</evidence>
<dbReference type="STRING" id="650850.SAMN04488129_11048"/>
<feature type="transmembrane region" description="Helical" evidence="7">
    <location>
        <begin position="46"/>
        <end position="63"/>
    </location>
</feature>
<keyword evidence="4 7" id="KW-0812">Transmembrane</keyword>
<sequence>MTPAIIAFVVLLLIGAPVAVVMAMSGLAGGFAMGGERMLGIIADRMFAGVSGFLLIAVPYFIFTAELMNQGGLTQKLIAFNNALFGRVRGALSHVNVSVSVFFAGLTGAAITDTVAIGKIMIPEMKKQGYDAEYAAAITACSSIIGPIIPPSVVMVVYATLLRDISVIDLFAGGIIPGLLMALALLAVSFFLAWKRGYPKQAPTPLKAAALAFLMALPAMIVPLIILGGILSGLTTITEASGFAAVYAIAIGVVFYRSLTWRKIWHALVVTVRFSGVVFFLLATSAVLGWFVTRSGIARDAAGLITTFSDSTFLQLLLVCALLILVGTVMDVLPALVVVAPVLVPAMIQLGVDPLHFAILMIVVLNISNVTPPVGMTLMTAARIANVPFERAIIASLPFYVAFIVVILLLVIFPSLSTWIPSLLG</sequence>
<comment type="function">
    <text evidence="7">Part of the tripartite ATP-independent periplasmic (TRAP) transport system.</text>
</comment>
<dbReference type="PANTHER" id="PTHR33362">
    <property type="entry name" value="SIALIC ACID TRAP TRANSPORTER PERMEASE PROTEIN SIAT-RELATED"/>
    <property type="match status" value="1"/>
</dbReference>
<comment type="similarity">
    <text evidence="7">Belongs to the TRAP transporter large permease family.</text>
</comment>
<feature type="transmembrane region" description="Helical" evidence="7">
    <location>
        <begin position="358"/>
        <end position="385"/>
    </location>
</feature>
<dbReference type="Proteomes" id="UP000198807">
    <property type="component" value="Unassembled WGS sequence"/>
</dbReference>
<feature type="transmembrane region" description="Helical" evidence="7">
    <location>
        <begin position="268"/>
        <end position="292"/>
    </location>
</feature>
<reference evidence="10" key="1">
    <citation type="submission" date="2016-10" db="EMBL/GenBank/DDBJ databases">
        <authorList>
            <person name="Varghese N."/>
            <person name="Submissions S."/>
        </authorList>
    </citation>
    <scope>NUCLEOTIDE SEQUENCE [LARGE SCALE GENOMIC DNA]</scope>
    <source>
        <strain evidence="10">CGMCC 1.9150</strain>
    </source>
</reference>
<evidence type="ECO:0000313" key="9">
    <source>
        <dbReference type="EMBL" id="SEL44468.1"/>
    </source>
</evidence>
<evidence type="ECO:0000259" key="8">
    <source>
        <dbReference type="Pfam" id="PF06808"/>
    </source>
</evidence>
<evidence type="ECO:0000256" key="3">
    <source>
        <dbReference type="ARBA" id="ARBA00022519"/>
    </source>
</evidence>
<keyword evidence="5 7" id="KW-1133">Transmembrane helix</keyword>
<dbReference type="EMBL" id="FOBC01000010">
    <property type="protein sequence ID" value="SEL44468.1"/>
    <property type="molecule type" value="Genomic_DNA"/>
</dbReference>
<proteinExistence type="inferred from homology"/>
<keyword evidence="2" id="KW-1003">Cell membrane</keyword>
<gene>
    <name evidence="9" type="ORF">SAMN04488129_11048</name>
</gene>
<feature type="transmembrane region" description="Helical" evidence="7">
    <location>
        <begin position="206"/>
        <end position="231"/>
    </location>
</feature>
<feature type="domain" description="TRAP C4-dicarboxylate transport system permease DctM subunit" evidence="8">
    <location>
        <begin position="5"/>
        <end position="415"/>
    </location>
</feature>
<dbReference type="GO" id="GO:0005886">
    <property type="term" value="C:plasma membrane"/>
    <property type="evidence" value="ECO:0007669"/>
    <property type="project" value="UniProtKB-SubCell"/>
</dbReference>
<dbReference type="NCBIfam" id="TIGR00786">
    <property type="entry name" value="dctM"/>
    <property type="match status" value="1"/>
</dbReference>
<evidence type="ECO:0000256" key="4">
    <source>
        <dbReference type="ARBA" id="ARBA00022692"/>
    </source>
</evidence>
<feature type="transmembrane region" description="Helical" evidence="7">
    <location>
        <begin position="237"/>
        <end position="256"/>
    </location>
</feature>
<feature type="transmembrane region" description="Helical" evidence="7">
    <location>
        <begin position="397"/>
        <end position="420"/>
    </location>
</feature>
<feature type="transmembrane region" description="Helical" evidence="7">
    <location>
        <begin position="170"/>
        <end position="194"/>
    </location>
</feature>
<dbReference type="GO" id="GO:0022857">
    <property type="term" value="F:transmembrane transporter activity"/>
    <property type="evidence" value="ECO:0007669"/>
    <property type="project" value="UniProtKB-UniRule"/>
</dbReference>
<name>A0A1H7Q9R3_9GAMM</name>
<organism evidence="9 10">
    <name type="scientific">Halomonas daqiaonensis</name>
    <dbReference type="NCBI Taxonomy" id="650850"/>
    <lineage>
        <taxon>Bacteria</taxon>
        <taxon>Pseudomonadati</taxon>
        <taxon>Pseudomonadota</taxon>
        <taxon>Gammaproteobacteria</taxon>
        <taxon>Oceanospirillales</taxon>
        <taxon>Halomonadaceae</taxon>
        <taxon>Halomonas</taxon>
    </lineage>
</organism>
<dbReference type="PIRSF" id="PIRSF006066">
    <property type="entry name" value="HI0050"/>
    <property type="match status" value="1"/>
</dbReference>
<protein>
    <recommendedName>
        <fullName evidence="7">TRAP transporter large permease protein</fullName>
    </recommendedName>
</protein>
<dbReference type="InterPro" id="IPR010656">
    <property type="entry name" value="DctM"/>
</dbReference>
<dbReference type="AlphaFoldDB" id="A0A1H7Q9R3"/>
<evidence type="ECO:0000313" key="10">
    <source>
        <dbReference type="Proteomes" id="UP000198807"/>
    </source>
</evidence>
<feature type="transmembrane region" description="Helical" evidence="7">
    <location>
        <begin position="134"/>
        <end position="158"/>
    </location>
</feature>
<keyword evidence="6 7" id="KW-0472">Membrane</keyword>
<evidence type="ECO:0000256" key="1">
    <source>
        <dbReference type="ARBA" id="ARBA00004429"/>
    </source>
</evidence>
<evidence type="ECO:0000256" key="2">
    <source>
        <dbReference type="ARBA" id="ARBA00022475"/>
    </source>
</evidence>
<dbReference type="InterPro" id="IPR004681">
    <property type="entry name" value="TRAP_DctM"/>
</dbReference>
<feature type="transmembrane region" description="Helical" evidence="7">
    <location>
        <begin position="6"/>
        <end position="34"/>
    </location>
</feature>
<comment type="subcellular location">
    <subcellularLocation>
        <location evidence="1 7">Cell inner membrane</location>
        <topology evidence="1 7">Multi-pass membrane protein</topology>
    </subcellularLocation>
</comment>
<accession>A0A1H7Q9R3</accession>
<keyword evidence="7" id="KW-0813">Transport</keyword>
<dbReference type="Pfam" id="PF06808">
    <property type="entry name" value="DctM"/>
    <property type="match status" value="1"/>
</dbReference>
<evidence type="ECO:0000256" key="7">
    <source>
        <dbReference type="RuleBase" id="RU369079"/>
    </source>
</evidence>
<dbReference type="PANTHER" id="PTHR33362:SF2">
    <property type="entry name" value="TRAP TRANSPORTER LARGE PERMEASE PROTEIN"/>
    <property type="match status" value="1"/>
</dbReference>
<dbReference type="OrthoDB" id="9796052at2"/>
<evidence type="ECO:0000256" key="5">
    <source>
        <dbReference type="ARBA" id="ARBA00022989"/>
    </source>
</evidence>
<feature type="transmembrane region" description="Helical" evidence="7">
    <location>
        <begin position="101"/>
        <end position="122"/>
    </location>
</feature>
<keyword evidence="3 7" id="KW-0997">Cell inner membrane</keyword>
<dbReference type="RefSeq" id="WP_089713113.1">
    <property type="nucleotide sequence ID" value="NZ_FOBC01000010.1"/>
</dbReference>
<feature type="transmembrane region" description="Helical" evidence="7">
    <location>
        <begin position="304"/>
        <end position="325"/>
    </location>
</feature>
<comment type="subunit">
    <text evidence="7">The complex comprises the extracytoplasmic solute receptor protein and the two transmembrane proteins.</text>
</comment>